<sequence length="196" mass="22844">MTDDHLPSGPLPPCCWPNCDNNAMWQNNVREWFLCFTHTAVALEFATRTELGLRIGDPIPVMKDATNRIQRGKINRRNTQRGDKPGWVYYARIGDHIKIGYAADVKKRMADYPPETMVLAVEPGDKKLERARHKEFAHSLLHGREWFRESYPIKKHIDEVRAKYGTDLADLNHRRKKHQASEIRPKYTDTKKAIRI</sequence>
<feature type="domain" description="Bacteriophage T5 Orf172 DNA-binding" evidence="1">
    <location>
        <begin position="91"/>
        <end position="160"/>
    </location>
</feature>
<evidence type="ECO:0000313" key="3">
    <source>
        <dbReference type="Proteomes" id="UP000240944"/>
    </source>
</evidence>
<proteinExistence type="predicted"/>
<evidence type="ECO:0000313" key="2">
    <source>
        <dbReference type="EMBL" id="ATW60866.1"/>
    </source>
</evidence>
<organism evidence="2 3">
    <name type="scientific">Gordonia phage BENtherdunthat</name>
    <dbReference type="NCBI Taxonomy" id="2047830"/>
    <lineage>
        <taxon>Viruses</taxon>
        <taxon>Duplodnaviria</taxon>
        <taxon>Heunggongvirae</taxon>
        <taxon>Uroviricota</taxon>
        <taxon>Caudoviricetes</taxon>
        <taxon>Langleyhallvirinae</taxon>
        <taxon>Getalongvirus</taxon>
        <taxon>Getalongvirus bentherdunthat</taxon>
    </lineage>
</organism>
<keyword evidence="3" id="KW-1185">Reference proteome</keyword>
<dbReference type="SMART" id="SM00974">
    <property type="entry name" value="T5orf172"/>
    <property type="match status" value="1"/>
</dbReference>
<dbReference type="EMBL" id="MG099939">
    <property type="protein sequence ID" value="ATW60866.1"/>
    <property type="molecule type" value="Genomic_DNA"/>
</dbReference>
<dbReference type="Pfam" id="PF10544">
    <property type="entry name" value="T5orf172"/>
    <property type="match status" value="1"/>
</dbReference>
<evidence type="ECO:0000259" key="1">
    <source>
        <dbReference type="SMART" id="SM00974"/>
    </source>
</evidence>
<dbReference type="InterPro" id="IPR018306">
    <property type="entry name" value="Phage_T5_Orf172_DNA-bd"/>
</dbReference>
<gene>
    <name evidence="2" type="ORF">SEA_BENTHERDUNTHAT_96</name>
</gene>
<protein>
    <recommendedName>
        <fullName evidence="1">Bacteriophage T5 Orf172 DNA-binding domain-containing protein</fullName>
    </recommendedName>
</protein>
<name>A0A2H4PF49_9CAUD</name>
<accession>A0A2H4PF49</accession>
<reference evidence="3" key="1">
    <citation type="submission" date="2017-10" db="EMBL/GenBank/DDBJ databases">
        <authorList>
            <person name="Banno H."/>
            <person name="Chua N.-H."/>
        </authorList>
    </citation>
    <scope>NUCLEOTIDE SEQUENCE [LARGE SCALE GENOMIC DNA]</scope>
</reference>
<dbReference type="Proteomes" id="UP000240944">
    <property type="component" value="Segment"/>
</dbReference>